<dbReference type="InterPro" id="IPR020846">
    <property type="entry name" value="MFS_dom"/>
</dbReference>
<evidence type="ECO:0000256" key="6">
    <source>
        <dbReference type="SAM" id="Phobius"/>
    </source>
</evidence>
<feature type="transmembrane region" description="Helical" evidence="6">
    <location>
        <begin position="126"/>
        <end position="146"/>
    </location>
</feature>
<dbReference type="InterPro" id="IPR036259">
    <property type="entry name" value="MFS_trans_sf"/>
</dbReference>
<dbReference type="SUPFAM" id="SSF103473">
    <property type="entry name" value="MFS general substrate transporter"/>
    <property type="match status" value="1"/>
</dbReference>
<dbReference type="EMBL" id="FMZW01000027">
    <property type="protein sequence ID" value="SDE49281.1"/>
    <property type="molecule type" value="Genomic_DNA"/>
</dbReference>
<dbReference type="GO" id="GO:0022857">
    <property type="term" value="F:transmembrane transporter activity"/>
    <property type="evidence" value="ECO:0007669"/>
    <property type="project" value="InterPro"/>
</dbReference>
<accession>A0A1G7DCK4</accession>
<proteinExistence type="predicted"/>
<evidence type="ECO:0000256" key="5">
    <source>
        <dbReference type="ARBA" id="ARBA00023136"/>
    </source>
</evidence>
<dbReference type="AlphaFoldDB" id="A0A1G7DCK4"/>
<feature type="transmembrane region" description="Helical" evidence="6">
    <location>
        <begin position="289"/>
        <end position="308"/>
    </location>
</feature>
<dbReference type="PANTHER" id="PTHR43791">
    <property type="entry name" value="PERMEASE-RELATED"/>
    <property type="match status" value="1"/>
</dbReference>
<comment type="subcellular location">
    <subcellularLocation>
        <location evidence="1">Membrane</location>
        <topology evidence="1">Multi-pass membrane protein</topology>
    </subcellularLocation>
</comment>
<feature type="transmembrane region" description="Helical" evidence="6">
    <location>
        <begin position="411"/>
        <end position="430"/>
    </location>
</feature>
<keyword evidence="2" id="KW-0813">Transport</keyword>
<feature type="transmembrane region" description="Helical" evidence="6">
    <location>
        <begin position="379"/>
        <end position="399"/>
    </location>
</feature>
<feature type="transmembrane region" description="Helical" evidence="6">
    <location>
        <begin position="158"/>
        <end position="177"/>
    </location>
</feature>
<dbReference type="FunFam" id="1.20.1250.20:FF:000018">
    <property type="entry name" value="MFS transporter permease"/>
    <property type="match status" value="1"/>
</dbReference>
<feature type="transmembrane region" description="Helical" evidence="6">
    <location>
        <begin position="189"/>
        <end position="210"/>
    </location>
</feature>
<evidence type="ECO:0000259" key="7">
    <source>
        <dbReference type="PROSITE" id="PS50850"/>
    </source>
</evidence>
<keyword evidence="3 6" id="KW-0812">Transmembrane</keyword>
<evidence type="ECO:0000256" key="4">
    <source>
        <dbReference type="ARBA" id="ARBA00022989"/>
    </source>
</evidence>
<feature type="transmembrane region" description="Helical" evidence="6">
    <location>
        <begin position="345"/>
        <end position="367"/>
    </location>
</feature>
<dbReference type="Pfam" id="PF07690">
    <property type="entry name" value="MFS_1"/>
    <property type="match status" value="1"/>
</dbReference>
<gene>
    <name evidence="8" type="ORF">SAMN05216337_102774</name>
</gene>
<sequence>MTEVVMDKAAMTTADPQIERTTIRKVALRLMWFVMAMYFLAILDRGNISFAALQMNKELGLNAEKFGIAVGIMYFTYSIFEIPSNLILSKYGARVTLTRIAILWGIATMLMAFTQGPLSLYAFRGFLGFAESGLFPGVMLLLSLWFPFKYRARYNAMFNYAVPISYIFASLISGAILELNGVFGISGWKWLFILEGLPPVILGIVGIFYLTDRPQQASWLSTAQRNWLTSALERDAKATGVVHAEGVLRTITKPMVLLFGLCNFGLFCGLASLFPWLPQIIKSFGLPNSQVGFVTAIPPVAGLIGMIALSRHSDHVGERFYYAAMTFVIAAAGFAIAAFSTSPVWIIIGFMVANVGVYGTQAVFWTIPQSYMSRQSAPGAIGLVSTIGSIGGATIPIVIGRAKDASGNFTTGFLVVTGVLLVAATLVLIARTQLVKE</sequence>
<reference evidence="8 9" key="1">
    <citation type="submission" date="2016-10" db="EMBL/GenBank/DDBJ databases">
        <authorList>
            <person name="de Groot N.N."/>
        </authorList>
    </citation>
    <scope>NUCLEOTIDE SEQUENCE [LARGE SCALE GENOMIC DNA]</scope>
    <source>
        <strain evidence="8 9">R5</strain>
    </source>
</reference>
<evidence type="ECO:0000256" key="3">
    <source>
        <dbReference type="ARBA" id="ARBA00022692"/>
    </source>
</evidence>
<dbReference type="PROSITE" id="PS50850">
    <property type="entry name" value="MFS"/>
    <property type="match status" value="1"/>
</dbReference>
<feature type="transmembrane region" description="Helical" evidence="6">
    <location>
        <begin position="66"/>
        <end position="88"/>
    </location>
</feature>
<keyword evidence="4 6" id="KW-1133">Transmembrane helix</keyword>
<keyword evidence="5 6" id="KW-0472">Membrane</keyword>
<feature type="transmembrane region" description="Helical" evidence="6">
    <location>
        <begin position="100"/>
        <end position="120"/>
    </location>
</feature>
<organism evidence="8 9">
    <name type="scientific">Bradyrhizobium brasilense</name>
    <dbReference type="NCBI Taxonomy" id="1419277"/>
    <lineage>
        <taxon>Bacteria</taxon>
        <taxon>Pseudomonadati</taxon>
        <taxon>Pseudomonadota</taxon>
        <taxon>Alphaproteobacteria</taxon>
        <taxon>Hyphomicrobiales</taxon>
        <taxon>Nitrobacteraceae</taxon>
        <taxon>Bradyrhizobium</taxon>
    </lineage>
</organism>
<dbReference type="Proteomes" id="UP000199245">
    <property type="component" value="Unassembled WGS sequence"/>
</dbReference>
<name>A0A1G7DCK4_9BRAD</name>
<dbReference type="RefSeq" id="WP_092086113.1">
    <property type="nucleotide sequence ID" value="NZ_FMZW01000027.1"/>
</dbReference>
<feature type="transmembrane region" description="Helical" evidence="6">
    <location>
        <begin position="320"/>
        <end position="339"/>
    </location>
</feature>
<evidence type="ECO:0000313" key="8">
    <source>
        <dbReference type="EMBL" id="SDE49281.1"/>
    </source>
</evidence>
<dbReference type="CDD" id="cd17319">
    <property type="entry name" value="MFS_ExuT_GudP_like"/>
    <property type="match status" value="1"/>
</dbReference>
<feature type="transmembrane region" description="Helical" evidence="6">
    <location>
        <begin position="256"/>
        <end position="277"/>
    </location>
</feature>
<dbReference type="GO" id="GO:0016020">
    <property type="term" value="C:membrane"/>
    <property type="evidence" value="ECO:0007669"/>
    <property type="project" value="UniProtKB-SubCell"/>
</dbReference>
<dbReference type="PANTHER" id="PTHR43791:SF36">
    <property type="entry name" value="TRANSPORTER, PUTATIVE (AFU_ORTHOLOGUE AFUA_6G08340)-RELATED"/>
    <property type="match status" value="1"/>
</dbReference>
<evidence type="ECO:0000313" key="9">
    <source>
        <dbReference type="Proteomes" id="UP000199245"/>
    </source>
</evidence>
<dbReference type="Gene3D" id="1.20.1250.20">
    <property type="entry name" value="MFS general substrate transporter like domains"/>
    <property type="match status" value="2"/>
</dbReference>
<protein>
    <submittedName>
        <fullName evidence="8">MFS transporter, ACS family, tartrate transporter</fullName>
    </submittedName>
</protein>
<evidence type="ECO:0000256" key="2">
    <source>
        <dbReference type="ARBA" id="ARBA00022448"/>
    </source>
</evidence>
<feature type="transmembrane region" description="Helical" evidence="6">
    <location>
        <begin position="26"/>
        <end position="46"/>
    </location>
</feature>
<feature type="domain" description="Major facilitator superfamily (MFS) profile" evidence="7">
    <location>
        <begin position="30"/>
        <end position="435"/>
    </location>
</feature>
<evidence type="ECO:0000256" key="1">
    <source>
        <dbReference type="ARBA" id="ARBA00004141"/>
    </source>
</evidence>
<dbReference type="InterPro" id="IPR011701">
    <property type="entry name" value="MFS"/>
</dbReference>